<name>A0A371HPU4_MUCPR</name>
<protein>
    <submittedName>
        <fullName evidence="1">Uncharacterized protein</fullName>
    </submittedName>
</protein>
<proteinExistence type="predicted"/>
<dbReference type="AlphaFoldDB" id="A0A371HPU4"/>
<reference evidence="1" key="1">
    <citation type="submission" date="2018-05" db="EMBL/GenBank/DDBJ databases">
        <title>Draft genome of Mucuna pruriens seed.</title>
        <authorList>
            <person name="Nnadi N.E."/>
            <person name="Vos R."/>
            <person name="Hasami M.H."/>
            <person name="Devisetty U.K."/>
            <person name="Aguiy J.C."/>
        </authorList>
    </citation>
    <scope>NUCLEOTIDE SEQUENCE [LARGE SCALE GENOMIC DNA]</scope>
    <source>
        <strain evidence="1">JCA_2017</strain>
    </source>
</reference>
<accession>A0A371HPU4</accession>
<dbReference type="EMBL" id="QJKJ01002006">
    <property type="protein sequence ID" value="RDY04820.1"/>
    <property type="molecule type" value="Genomic_DNA"/>
</dbReference>
<feature type="non-terminal residue" evidence="1">
    <location>
        <position position="1"/>
    </location>
</feature>
<evidence type="ECO:0000313" key="1">
    <source>
        <dbReference type="EMBL" id="RDY04820.1"/>
    </source>
</evidence>
<organism evidence="1 2">
    <name type="scientific">Mucuna pruriens</name>
    <name type="common">Velvet bean</name>
    <name type="synonym">Dolichos pruriens</name>
    <dbReference type="NCBI Taxonomy" id="157652"/>
    <lineage>
        <taxon>Eukaryota</taxon>
        <taxon>Viridiplantae</taxon>
        <taxon>Streptophyta</taxon>
        <taxon>Embryophyta</taxon>
        <taxon>Tracheophyta</taxon>
        <taxon>Spermatophyta</taxon>
        <taxon>Magnoliopsida</taxon>
        <taxon>eudicotyledons</taxon>
        <taxon>Gunneridae</taxon>
        <taxon>Pentapetalae</taxon>
        <taxon>rosids</taxon>
        <taxon>fabids</taxon>
        <taxon>Fabales</taxon>
        <taxon>Fabaceae</taxon>
        <taxon>Papilionoideae</taxon>
        <taxon>50 kb inversion clade</taxon>
        <taxon>NPAAA clade</taxon>
        <taxon>indigoferoid/millettioid clade</taxon>
        <taxon>Phaseoleae</taxon>
        <taxon>Mucuna</taxon>
    </lineage>
</organism>
<sequence>MFKSLTGELSELQSLLECSYRAVKGLSQREEDHCVHLFHRELDSELFTHIKGTIFNSDSLPNASWDIEIFSWHRIGTRMMACKPWNRIII</sequence>
<gene>
    <name evidence="1" type="ORF">CR513_11424</name>
</gene>
<dbReference type="Proteomes" id="UP000257109">
    <property type="component" value="Unassembled WGS sequence"/>
</dbReference>
<comment type="caution">
    <text evidence="1">The sequence shown here is derived from an EMBL/GenBank/DDBJ whole genome shotgun (WGS) entry which is preliminary data.</text>
</comment>
<evidence type="ECO:0000313" key="2">
    <source>
        <dbReference type="Proteomes" id="UP000257109"/>
    </source>
</evidence>
<keyword evidence="2" id="KW-1185">Reference proteome</keyword>